<protein>
    <submittedName>
        <fullName evidence="3">Uncharacterized protein</fullName>
    </submittedName>
</protein>
<gene>
    <name evidence="3" type="ORF">L873DRAFT_1796515</name>
</gene>
<keyword evidence="1" id="KW-0175">Coiled coil</keyword>
<dbReference type="EMBL" id="ML120705">
    <property type="protein sequence ID" value="RPA88699.1"/>
    <property type="molecule type" value="Genomic_DNA"/>
</dbReference>
<dbReference type="AlphaFoldDB" id="A0A3N4IRY1"/>
<feature type="region of interest" description="Disordered" evidence="2">
    <location>
        <begin position="1"/>
        <end position="34"/>
    </location>
</feature>
<name>A0A3N4IRY1_9PEZI</name>
<keyword evidence="4" id="KW-1185">Reference proteome</keyword>
<sequence>MVELATRWDQCSTDPETRKIAQQKAEQLEMDGRRVREDSLRGLVRQWEEDEEESSLGGRGTATPAKKKKKNSSAVNVDKVLLEFREGLQRDEEELREIERKQEEKHQDLMHAILGLTDEIGEESEYHSHDVFLEREAWKDELILILEALKKDHQI</sequence>
<dbReference type="Proteomes" id="UP000276215">
    <property type="component" value="Unassembled WGS sequence"/>
</dbReference>
<accession>A0A3N4IRY1</accession>
<proteinExistence type="predicted"/>
<organism evidence="3 4">
    <name type="scientific">Choiromyces venosus 120613-1</name>
    <dbReference type="NCBI Taxonomy" id="1336337"/>
    <lineage>
        <taxon>Eukaryota</taxon>
        <taxon>Fungi</taxon>
        <taxon>Dikarya</taxon>
        <taxon>Ascomycota</taxon>
        <taxon>Pezizomycotina</taxon>
        <taxon>Pezizomycetes</taxon>
        <taxon>Pezizales</taxon>
        <taxon>Tuberaceae</taxon>
        <taxon>Choiromyces</taxon>
    </lineage>
</organism>
<reference evidence="3 4" key="1">
    <citation type="journal article" date="2018" name="Nat. Ecol. Evol.">
        <title>Pezizomycetes genomes reveal the molecular basis of ectomycorrhizal truffle lifestyle.</title>
        <authorList>
            <person name="Murat C."/>
            <person name="Payen T."/>
            <person name="Noel B."/>
            <person name="Kuo A."/>
            <person name="Morin E."/>
            <person name="Chen J."/>
            <person name="Kohler A."/>
            <person name="Krizsan K."/>
            <person name="Balestrini R."/>
            <person name="Da Silva C."/>
            <person name="Montanini B."/>
            <person name="Hainaut M."/>
            <person name="Levati E."/>
            <person name="Barry K.W."/>
            <person name="Belfiori B."/>
            <person name="Cichocki N."/>
            <person name="Clum A."/>
            <person name="Dockter R.B."/>
            <person name="Fauchery L."/>
            <person name="Guy J."/>
            <person name="Iotti M."/>
            <person name="Le Tacon F."/>
            <person name="Lindquist E.A."/>
            <person name="Lipzen A."/>
            <person name="Malagnac F."/>
            <person name="Mello A."/>
            <person name="Molinier V."/>
            <person name="Miyauchi S."/>
            <person name="Poulain J."/>
            <person name="Riccioni C."/>
            <person name="Rubini A."/>
            <person name="Sitrit Y."/>
            <person name="Splivallo R."/>
            <person name="Traeger S."/>
            <person name="Wang M."/>
            <person name="Zifcakova L."/>
            <person name="Wipf D."/>
            <person name="Zambonelli A."/>
            <person name="Paolocci F."/>
            <person name="Nowrousian M."/>
            <person name="Ottonello S."/>
            <person name="Baldrian P."/>
            <person name="Spatafora J.W."/>
            <person name="Henrissat B."/>
            <person name="Nagy L.G."/>
            <person name="Aury J.M."/>
            <person name="Wincker P."/>
            <person name="Grigoriev I.V."/>
            <person name="Bonfante P."/>
            <person name="Martin F.M."/>
        </authorList>
    </citation>
    <scope>NUCLEOTIDE SEQUENCE [LARGE SCALE GENOMIC DNA]</scope>
    <source>
        <strain evidence="3 4">120613-1</strain>
    </source>
</reference>
<dbReference type="STRING" id="1336337.A0A3N4IRY1"/>
<feature type="coiled-coil region" evidence="1">
    <location>
        <begin position="81"/>
        <end position="108"/>
    </location>
</feature>
<evidence type="ECO:0000256" key="2">
    <source>
        <dbReference type="SAM" id="MobiDB-lite"/>
    </source>
</evidence>
<evidence type="ECO:0000313" key="3">
    <source>
        <dbReference type="EMBL" id="RPA88699.1"/>
    </source>
</evidence>
<evidence type="ECO:0000256" key="1">
    <source>
        <dbReference type="SAM" id="Coils"/>
    </source>
</evidence>
<evidence type="ECO:0000313" key="4">
    <source>
        <dbReference type="Proteomes" id="UP000276215"/>
    </source>
</evidence>
<feature type="region of interest" description="Disordered" evidence="2">
    <location>
        <begin position="46"/>
        <end position="74"/>
    </location>
</feature>
<dbReference type="OrthoDB" id="5475821at2759"/>